<dbReference type="RefSeq" id="WP_189268630.1">
    <property type="nucleotide sequence ID" value="NZ_BMML01000033.1"/>
</dbReference>
<reference evidence="2" key="2">
    <citation type="submission" date="2020-09" db="EMBL/GenBank/DDBJ databases">
        <authorList>
            <person name="Sun Q."/>
            <person name="Zhou Y."/>
        </authorList>
    </citation>
    <scope>NUCLEOTIDE SEQUENCE</scope>
    <source>
        <strain evidence="2">CGMCC 4.7110</strain>
    </source>
</reference>
<evidence type="ECO:0000313" key="3">
    <source>
        <dbReference type="Proteomes" id="UP000653411"/>
    </source>
</evidence>
<gene>
    <name evidence="2" type="ORF">GCM10011578_088610</name>
</gene>
<protein>
    <submittedName>
        <fullName evidence="2">Uncharacterized protein</fullName>
    </submittedName>
</protein>
<reference evidence="2" key="1">
    <citation type="journal article" date="2014" name="Int. J. Syst. Evol. Microbiol.">
        <title>Complete genome sequence of Corynebacterium casei LMG S-19264T (=DSM 44701T), isolated from a smear-ripened cheese.</title>
        <authorList>
            <consortium name="US DOE Joint Genome Institute (JGI-PGF)"/>
            <person name="Walter F."/>
            <person name="Albersmeier A."/>
            <person name="Kalinowski J."/>
            <person name="Ruckert C."/>
        </authorList>
    </citation>
    <scope>NUCLEOTIDE SEQUENCE</scope>
    <source>
        <strain evidence="2">CGMCC 4.7110</strain>
    </source>
</reference>
<keyword evidence="3" id="KW-1185">Reference proteome</keyword>
<dbReference type="Proteomes" id="UP000653411">
    <property type="component" value="Unassembled WGS sequence"/>
</dbReference>
<comment type="caution">
    <text evidence="2">The sequence shown here is derived from an EMBL/GenBank/DDBJ whole genome shotgun (WGS) entry which is preliminary data.</text>
</comment>
<name>A0A918CWP9_9ACTN</name>
<evidence type="ECO:0000256" key="1">
    <source>
        <dbReference type="SAM" id="MobiDB-lite"/>
    </source>
</evidence>
<sequence length="323" mass="33576">MVQNHGKKKRAKQRAQRTGAGHQPSVTNTLHTHEPLPDMTVLSLVPHGAGRVLDLDLAARLVAACRAGCGPCQTSLAAKARQDRPTLAALAGVAFDLAPTAGVFASATTRDWAPLARDAKAQNSGIEALAAVEAMTDAQVSELLEDALDHWAAGGVPEEQIADMIKFVGTDGPDAAHAHAEPDTGLMEGMLPYVDGWQINHTLATRVVSAVWAGCASCQAELTPQVVDDRATLAGLAGAVFLTPAHTPLQETAAGPAARAWIEQAHGKFRTCGAEAVLRAVAELDEDDAEDLLEEALDLWDDSGAALAGAPAPAPGRPHGRPP</sequence>
<accession>A0A918CWP9</accession>
<proteinExistence type="predicted"/>
<organism evidence="2 3">
    <name type="scientific">Streptomyces fuscichromogenes</name>
    <dbReference type="NCBI Taxonomy" id="1324013"/>
    <lineage>
        <taxon>Bacteria</taxon>
        <taxon>Bacillati</taxon>
        <taxon>Actinomycetota</taxon>
        <taxon>Actinomycetes</taxon>
        <taxon>Kitasatosporales</taxon>
        <taxon>Streptomycetaceae</taxon>
        <taxon>Streptomyces</taxon>
    </lineage>
</organism>
<dbReference type="AlphaFoldDB" id="A0A918CWP9"/>
<feature type="compositionally biased region" description="Basic residues" evidence="1">
    <location>
        <begin position="1"/>
        <end position="15"/>
    </location>
</feature>
<dbReference type="EMBL" id="BMML01000033">
    <property type="protein sequence ID" value="GGN40900.1"/>
    <property type="molecule type" value="Genomic_DNA"/>
</dbReference>
<feature type="region of interest" description="Disordered" evidence="1">
    <location>
        <begin position="1"/>
        <end position="33"/>
    </location>
</feature>
<evidence type="ECO:0000313" key="2">
    <source>
        <dbReference type="EMBL" id="GGN40900.1"/>
    </source>
</evidence>
<feature type="region of interest" description="Disordered" evidence="1">
    <location>
        <begin position="304"/>
        <end position="323"/>
    </location>
</feature>